<evidence type="ECO:0000313" key="3">
    <source>
        <dbReference type="Proteomes" id="UP001164286"/>
    </source>
</evidence>
<dbReference type="InterPro" id="IPR036047">
    <property type="entry name" value="F-box-like_dom_sf"/>
</dbReference>
<name>A0AA38H424_9TREE</name>
<keyword evidence="3" id="KW-1185">Reference proteome</keyword>
<accession>A0AA38H424</accession>
<feature type="domain" description="F-box" evidence="1">
    <location>
        <begin position="244"/>
        <end position="289"/>
    </location>
</feature>
<organism evidence="2 3">
    <name type="scientific">Dioszegia hungarica</name>
    <dbReference type="NCBI Taxonomy" id="4972"/>
    <lineage>
        <taxon>Eukaryota</taxon>
        <taxon>Fungi</taxon>
        <taxon>Dikarya</taxon>
        <taxon>Basidiomycota</taxon>
        <taxon>Agaricomycotina</taxon>
        <taxon>Tremellomycetes</taxon>
        <taxon>Tremellales</taxon>
        <taxon>Bulleribasidiaceae</taxon>
        <taxon>Dioszegia</taxon>
    </lineage>
</organism>
<dbReference type="RefSeq" id="XP_052943174.1">
    <property type="nucleotide sequence ID" value="XM_053090436.1"/>
</dbReference>
<sequence length="736" mass="82857">MSPSANPATYPAHAQAMLPDFAEQLYACPHLHILHTLRETFNSGDITLFDRLDELEAIGEHNGVISSCCNGGQEILHAQMLLSASEVTPGVLPTLRYFDLDNEPSVWDIKYTDRVGVEKNRFFFEQKQATWQSFTFFEGLAVPLEVLEDMRKVEGLDLREWEERGVKLGNKAWKLVDEWHEAERARYRYAIRAVLVERIRAVLRAQAGNDQGHELQGTLKVRGEKDLMSALTTWQRDAPTLPAPASLTSLPAEILLNIVLQLDLPTALSLACASSALTSIADHRIWQVVAATDRWRDFSDSQYTSFEEREARVKQAHARLLDTILERIDGRRKGLIKCLSILIRTETDDATMRILSLAASTVRRLRIDGGSWTWSTSFDSRVLDTGLSLLRLSYLNLGEACVCNAEFVLLMLSAAPNLEVLDIHLSDTAGHAGPQYPALTGSTKLRNLQIYHDWRSKEEESITRMRKVIFAILNHSPLLEVLVMDMPDLELQRHAGPRPLAILPLLARLHYTSHTALFGRNVPLLQTPVLSQIVVDVRVNLNLALDFPACPNVEVLGFDCSLESAANTVNDIPFLAPCPVQSIPSHLAARLRDCSRLRYILIADNTALTRSDEGWNHFSVFSDGQTPYTGFVRSFRHNGSEMLHLRVLLRESTEMPYGGDGVPVVQWVPLIRSEPALPGRTCWQDFTDWEGQVVPMAILGQMRRKEAGKADWYQRGVEVPAPTWKILEDWRDGLRV</sequence>
<dbReference type="InterPro" id="IPR001810">
    <property type="entry name" value="F-box_dom"/>
</dbReference>
<dbReference type="Proteomes" id="UP001164286">
    <property type="component" value="Unassembled WGS sequence"/>
</dbReference>
<proteinExistence type="predicted"/>
<dbReference type="AlphaFoldDB" id="A0AA38H424"/>
<dbReference type="Gene3D" id="3.80.10.10">
    <property type="entry name" value="Ribonuclease Inhibitor"/>
    <property type="match status" value="1"/>
</dbReference>
<comment type="caution">
    <text evidence="2">The sequence shown here is derived from an EMBL/GenBank/DDBJ whole genome shotgun (WGS) entry which is preliminary data.</text>
</comment>
<evidence type="ECO:0000259" key="1">
    <source>
        <dbReference type="PROSITE" id="PS50181"/>
    </source>
</evidence>
<dbReference type="EMBL" id="JAKWFO010000010">
    <property type="protein sequence ID" value="KAI9633397.1"/>
    <property type="molecule type" value="Genomic_DNA"/>
</dbReference>
<protein>
    <recommendedName>
        <fullName evidence="1">F-box domain-containing protein</fullName>
    </recommendedName>
</protein>
<evidence type="ECO:0000313" key="2">
    <source>
        <dbReference type="EMBL" id="KAI9633397.1"/>
    </source>
</evidence>
<dbReference type="InterPro" id="IPR032675">
    <property type="entry name" value="LRR_dom_sf"/>
</dbReference>
<dbReference type="GeneID" id="77729641"/>
<gene>
    <name evidence="2" type="ORF">MKK02DRAFT_39092</name>
</gene>
<dbReference type="SUPFAM" id="SSF81383">
    <property type="entry name" value="F-box domain"/>
    <property type="match status" value="1"/>
</dbReference>
<dbReference type="PROSITE" id="PS50181">
    <property type="entry name" value="FBOX"/>
    <property type="match status" value="1"/>
</dbReference>
<reference evidence="2" key="1">
    <citation type="journal article" date="2022" name="G3 (Bethesda)">
        <title>High quality genome of the basidiomycete yeast Dioszegia hungarica PDD-24b-2 isolated from cloud water.</title>
        <authorList>
            <person name="Jarrige D."/>
            <person name="Haridas S."/>
            <person name="Bleykasten-Grosshans C."/>
            <person name="Joly M."/>
            <person name="Nadalig T."/>
            <person name="Sancelme M."/>
            <person name="Vuilleumier S."/>
            <person name="Grigoriev I.V."/>
            <person name="Amato P."/>
            <person name="Bringel F."/>
        </authorList>
    </citation>
    <scope>NUCLEOTIDE SEQUENCE</scope>
    <source>
        <strain evidence="2">PDD-24b-2</strain>
    </source>
</reference>